<evidence type="ECO:0000256" key="7">
    <source>
        <dbReference type="ARBA" id="ARBA00023270"/>
    </source>
</evidence>
<dbReference type="CDD" id="cd06919">
    <property type="entry name" value="Asp_decarbox"/>
    <property type="match status" value="1"/>
</dbReference>
<evidence type="ECO:0000256" key="1">
    <source>
        <dbReference type="ARBA" id="ARBA00022490"/>
    </source>
</evidence>
<evidence type="ECO:0000256" key="10">
    <source>
        <dbReference type="SAM" id="MobiDB-lite"/>
    </source>
</evidence>
<keyword evidence="6 9" id="KW-0456">Lyase</keyword>
<dbReference type="GO" id="GO:0005829">
    <property type="term" value="C:cytosol"/>
    <property type="evidence" value="ECO:0007669"/>
    <property type="project" value="TreeGrafter"/>
</dbReference>
<keyword evidence="8 9" id="KW-0670">Pyruvate</keyword>
<feature type="region of interest" description="Disordered" evidence="10">
    <location>
        <begin position="1"/>
        <end position="24"/>
    </location>
</feature>
<dbReference type="HAMAP" id="MF_00446">
    <property type="entry name" value="PanD"/>
    <property type="match status" value="1"/>
</dbReference>
<dbReference type="PANTHER" id="PTHR21012">
    <property type="entry name" value="ASPARTATE 1-DECARBOXYLASE"/>
    <property type="match status" value="1"/>
</dbReference>
<evidence type="ECO:0000256" key="4">
    <source>
        <dbReference type="ARBA" id="ARBA00022813"/>
    </source>
</evidence>
<gene>
    <name evidence="9" type="primary">panD</name>
    <name evidence="11" type="ORF">CQA53_03575</name>
</gene>
<dbReference type="GO" id="GO:0004068">
    <property type="term" value="F:aspartate 1-decarboxylase activity"/>
    <property type="evidence" value="ECO:0007669"/>
    <property type="project" value="UniProtKB-UniRule"/>
</dbReference>
<feature type="active site" description="Proton donor" evidence="9">
    <location>
        <position position="89"/>
    </location>
</feature>
<comment type="caution">
    <text evidence="11">The sequence shown here is derived from an EMBL/GenBank/DDBJ whole genome shotgun (WGS) entry which is preliminary data.</text>
</comment>
<dbReference type="Gene3D" id="2.40.40.20">
    <property type="match status" value="1"/>
</dbReference>
<evidence type="ECO:0000256" key="5">
    <source>
        <dbReference type="ARBA" id="ARBA00023145"/>
    </source>
</evidence>
<keyword evidence="12" id="KW-1185">Reference proteome</keyword>
<keyword evidence="3 9" id="KW-0210">Decarboxylase</keyword>
<feature type="chain" id="PRO_5017857965" description="Aspartate 1-decarboxylase alpha chain" evidence="9">
    <location>
        <begin position="56"/>
        <end position="152"/>
    </location>
</feature>
<keyword evidence="2 9" id="KW-0566">Pantothenate biosynthesis</keyword>
<comment type="subcellular location">
    <subcellularLocation>
        <location evidence="9">Cytoplasm</location>
    </subcellularLocation>
</comment>
<feature type="binding site" evidence="9">
    <location>
        <begin position="104"/>
        <end position="106"/>
    </location>
    <ligand>
        <name>substrate</name>
    </ligand>
</feature>
<evidence type="ECO:0000256" key="6">
    <source>
        <dbReference type="ARBA" id="ARBA00023239"/>
    </source>
</evidence>
<feature type="chain" id="PRO_5017857964" description="Aspartate 1-decarboxylase beta chain" evidence="9">
    <location>
        <begin position="1"/>
        <end position="55"/>
    </location>
</feature>
<dbReference type="NCBIfam" id="TIGR00223">
    <property type="entry name" value="panD"/>
    <property type="match status" value="1"/>
</dbReference>
<feature type="modified residue" description="Pyruvic acid (Ser)" evidence="9">
    <location>
        <position position="56"/>
    </location>
</feature>
<dbReference type="SUPFAM" id="SSF50692">
    <property type="entry name" value="ADC-like"/>
    <property type="match status" value="1"/>
</dbReference>
<dbReference type="OrthoDB" id="9803983at2"/>
<feature type="active site" description="Schiff-base intermediate with substrate; via pyruvic acid" evidence="9">
    <location>
        <position position="56"/>
    </location>
</feature>
<dbReference type="EMBL" id="NXLQ01000004">
    <property type="protein sequence ID" value="RDU66561.1"/>
    <property type="molecule type" value="Genomic_DNA"/>
</dbReference>
<sequence length="152" mass="16909">MNSSTVDSNKTNEQKIEKKSKKKIKEKTAQKCRVEMLYAKIHRAVVTDANLNYVGSISLDSKLMEQSGILEGMRVDILNINNGERFNTYAITAKSGSGIVCLNGAAARKVQKGDIIIIIAYANMKLKHAKVFKPKIVFVDSKNRIKKGDIHV</sequence>
<organism evidence="11 12">
    <name type="scientific">Helicobacter didelphidarum</name>
    <dbReference type="NCBI Taxonomy" id="2040648"/>
    <lineage>
        <taxon>Bacteria</taxon>
        <taxon>Pseudomonadati</taxon>
        <taxon>Campylobacterota</taxon>
        <taxon>Epsilonproteobacteria</taxon>
        <taxon>Campylobacterales</taxon>
        <taxon>Helicobacteraceae</taxon>
        <taxon>Helicobacter</taxon>
    </lineage>
</organism>
<dbReference type="Pfam" id="PF02261">
    <property type="entry name" value="Asp_decarbox"/>
    <property type="match status" value="1"/>
</dbReference>
<accession>A0A3D8IPM7</accession>
<dbReference type="Proteomes" id="UP000256379">
    <property type="component" value="Unassembled WGS sequence"/>
</dbReference>
<keyword evidence="1 9" id="KW-0963">Cytoplasm</keyword>
<keyword evidence="7 9" id="KW-0704">Schiff base</keyword>
<dbReference type="GO" id="GO:0015940">
    <property type="term" value="P:pantothenate biosynthetic process"/>
    <property type="evidence" value="ECO:0007669"/>
    <property type="project" value="UniProtKB-UniRule"/>
</dbReference>
<comment type="cofactor">
    <cofactor evidence="9">
        <name>pyruvate</name>
        <dbReference type="ChEBI" id="CHEBI:15361"/>
    </cofactor>
    <text evidence="9">Binds 1 pyruvoyl group covalently per subunit.</text>
</comment>
<dbReference type="EC" id="4.1.1.11" evidence="9"/>
<proteinExistence type="inferred from homology"/>
<comment type="PTM">
    <text evidence="9">Is synthesized initially as an inactive proenzyme, which is activated by self-cleavage at a specific serine bond to produce a beta-subunit with a hydroxyl group at its C-terminus and an alpha-subunit with a pyruvoyl group at its N-terminus.</text>
</comment>
<comment type="similarity">
    <text evidence="9">Belongs to the PanD family.</text>
</comment>
<evidence type="ECO:0000256" key="2">
    <source>
        <dbReference type="ARBA" id="ARBA00022655"/>
    </source>
</evidence>
<keyword evidence="4 9" id="KW-0068">Autocatalytic cleavage</keyword>
<comment type="subunit">
    <text evidence="9">Heterooctamer of four alpha and four beta subunits.</text>
</comment>
<comment type="function">
    <text evidence="9">Catalyzes the pyruvoyl-dependent decarboxylation of aspartate to produce beta-alanine.</text>
</comment>
<feature type="binding site" evidence="9">
    <location>
        <position position="88"/>
    </location>
    <ligand>
        <name>substrate</name>
    </ligand>
</feature>
<evidence type="ECO:0000256" key="3">
    <source>
        <dbReference type="ARBA" id="ARBA00022793"/>
    </source>
</evidence>
<dbReference type="InterPro" id="IPR003190">
    <property type="entry name" value="Asp_decarbox"/>
</dbReference>
<dbReference type="GO" id="GO:0006523">
    <property type="term" value="P:alanine biosynthetic process"/>
    <property type="evidence" value="ECO:0007669"/>
    <property type="project" value="InterPro"/>
</dbReference>
<evidence type="ECO:0000313" key="11">
    <source>
        <dbReference type="EMBL" id="RDU66561.1"/>
    </source>
</evidence>
<evidence type="ECO:0000313" key="12">
    <source>
        <dbReference type="Proteomes" id="UP000256379"/>
    </source>
</evidence>
<dbReference type="UniPathway" id="UPA00028">
    <property type="reaction ID" value="UER00002"/>
</dbReference>
<evidence type="ECO:0000256" key="8">
    <source>
        <dbReference type="ARBA" id="ARBA00023317"/>
    </source>
</evidence>
<keyword evidence="5 9" id="KW-0865">Zymogen</keyword>
<comment type="catalytic activity">
    <reaction evidence="9">
        <text>L-aspartate + H(+) = beta-alanine + CO2</text>
        <dbReference type="Rhea" id="RHEA:19497"/>
        <dbReference type="ChEBI" id="CHEBI:15378"/>
        <dbReference type="ChEBI" id="CHEBI:16526"/>
        <dbReference type="ChEBI" id="CHEBI:29991"/>
        <dbReference type="ChEBI" id="CHEBI:57966"/>
        <dbReference type="EC" id="4.1.1.11"/>
    </reaction>
</comment>
<evidence type="ECO:0000256" key="9">
    <source>
        <dbReference type="HAMAP-Rule" id="MF_00446"/>
    </source>
</evidence>
<name>A0A3D8IPM7_9HELI</name>
<dbReference type="InterPro" id="IPR009010">
    <property type="entry name" value="Asp_de-COase-like_dom_sf"/>
</dbReference>
<comment type="pathway">
    <text evidence="9">Cofactor biosynthesis; (R)-pantothenate biosynthesis; beta-alanine from L-aspartate: step 1/1.</text>
</comment>
<dbReference type="PANTHER" id="PTHR21012:SF0">
    <property type="entry name" value="ASPARTATE 1-DECARBOXYLASE"/>
    <property type="match status" value="1"/>
</dbReference>
<dbReference type="AlphaFoldDB" id="A0A3D8IPM7"/>
<protein>
    <recommendedName>
        <fullName evidence="9">Aspartate 1-decarboxylase</fullName>
        <ecNumber evidence="9">4.1.1.11</ecNumber>
    </recommendedName>
    <alternativeName>
        <fullName evidence="9">Aspartate alpha-decarboxylase</fullName>
    </alternativeName>
    <component>
        <recommendedName>
            <fullName evidence="9">Aspartate 1-decarboxylase beta chain</fullName>
        </recommendedName>
    </component>
    <component>
        <recommendedName>
            <fullName evidence="9">Aspartate 1-decarboxylase alpha chain</fullName>
        </recommendedName>
    </component>
</protein>
<reference evidence="11 12" key="1">
    <citation type="submission" date="2018-04" db="EMBL/GenBank/DDBJ databases">
        <title>Novel Campyloabacter and Helicobacter Species and Strains.</title>
        <authorList>
            <person name="Mannion A.J."/>
            <person name="Shen Z."/>
            <person name="Fox J.G."/>
        </authorList>
    </citation>
    <scope>NUCLEOTIDE SEQUENCE [LARGE SCALE GENOMIC DNA]</scope>
    <source>
        <strain evidence="11 12">MIT 17-337</strain>
    </source>
</reference>